<evidence type="ECO:0000256" key="2">
    <source>
        <dbReference type="RuleBase" id="RU003749"/>
    </source>
</evidence>
<dbReference type="CDD" id="cd07043">
    <property type="entry name" value="STAS_anti-anti-sigma_factors"/>
    <property type="match status" value="1"/>
</dbReference>
<dbReference type="GO" id="GO:0043856">
    <property type="term" value="F:anti-sigma factor antagonist activity"/>
    <property type="evidence" value="ECO:0007669"/>
    <property type="project" value="InterPro"/>
</dbReference>
<dbReference type="RefSeq" id="WP_196413268.1">
    <property type="nucleotide sequence ID" value="NZ_JADQTO010000003.1"/>
</dbReference>
<comment type="similarity">
    <text evidence="1 2">Belongs to the anti-sigma-factor antagonist family.</text>
</comment>
<dbReference type="AlphaFoldDB" id="A0A931FY41"/>
<dbReference type="PANTHER" id="PTHR33495">
    <property type="entry name" value="ANTI-SIGMA FACTOR ANTAGONIST TM_1081-RELATED-RELATED"/>
    <property type="match status" value="1"/>
</dbReference>
<dbReference type="PANTHER" id="PTHR33495:SF2">
    <property type="entry name" value="ANTI-SIGMA FACTOR ANTAGONIST TM_1081-RELATED"/>
    <property type="match status" value="1"/>
</dbReference>
<dbReference type="InterPro" id="IPR002645">
    <property type="entry name" value="STAS_dom"/>
</dbReference>
<dbReference type="PROSITE" id="PS50801">
    <property type="entry name" value="STAS"/>
    <property type="match status" value="1"/>
</dbReference>
<dbReference type="EMBL" id="JADQTO010000003">
    <property type="protein sequence ID" value="MBG0561481.1"/>
    <property type="molecule type" value="Genomic_DNA"/>
</dbReference>
<proteinExistence type="inferred from homology"/>
<dbReference type="Pfam" id="PF01740">
    <property type="entry name" value="STAS"/>
    <property type="match status" value="1"/>
</dbReference>
<evidence type="ECO:0000259" key="3">
    <source>
        <dbReference type="PROSITE" id="PS50801"/>
    </source>
</evidence>
<dbReference type="NCBIfam" id="TIGR00377">
    <property type="entry name" value="ant_ant_sig"/>
    <property type="match status" value="1"/>
</dbReference>
<feature type="domain" description="STAS" evidence="3">
    <location>
        <begin position="12"/>
        <end position="107"/>
    </location>
</feature>
<dbReference type="SUPFAM" id="SSF52091">
    <property type="entry name" value="SpoIIaa-like"/>
    <property type="match status" value="1"/>
</dbReference>
<name>A0A931FY41_9ACTN</name>
<sequence>MQTVSIEAKPGGVLDVVLSGEIDFTNAAHIVDVVREAIAGGCPETVRVDLAAVTFLDSSGLGVLIRAMKAAAAVDAAFRVEHPTEKVFDQLQMTGLLAPFGIAETGG</sequence>
<dbReference type="Proteomes" id="UP000598146">
    <property type="component" value="Unassembled WGS sequence"/>
</dbReference>
<evidence type="ECO:0000256" key="1">
    <source>
        <dbReference type="ARBA" id="ARBA00009013"/>
    </source>
</evidence>
<protein>
    <recommendedName>
        <fullName evidence="2">Anti-sigma factor antagonist</fullName>
    </recommendedName>
</protein>
<reference evidence="4" key="1">
    <citation type="submission" date="2020-11" db="EMBL/GenBank/DDBJ databases">
        <title>Isolation and identification of active actinomycetes.</title>
        <authorList>
            <person name="Sun X."/>
        </authorList>
    </citation>
    <scope>NUCLEOTIDE SEQUENCE</scope>
    <source>
        <strain evidence="4">NEAU-A11</strain>
    </source>
</reference>
<evidence type="ECO:0000313" key="5">
    <source>
        <dbReference type="Proteomes" id="UP000598146"/>
    </source>
</evidence>
<comment type="caution">
    <text evidence="4">The sequence shown here is derived from an EMBL/GenBank/DDBJ whole genome shotgun (WGS) entry which is preliminary data.</text>
</comment>
<dbReference type="InterPro" id="IPR036513">
    <property type="entry name" value="STAS_dom_sf"/>
</dbReference>
<dbReference type="InterPro" id="IPR003658">
    <property type="entry name" value="Anti-sigma_ant"/>
</dbReference>
<keyword evidence="5" id="KW-1185">Reference proteome</keyword>
<accession>A0A931FY41</accession>
<evidence type="ECO:0000313" key="4">
    <source>
        <dbReference type="EMBL" id="MBG0561481.1"/>
    </source>
</evidence>
<gene>
    <name evidence="4" type="ORF">I4J89_08400</name>
</gene>
<dbReference type="Gene3D" id="3.30.750.24">
    <property type="entry name" value="STAS domain"/>
    <property type="match status" value="1"/>
</dbReference>
<organism evidence="4 5">
    <name type="scientific">Actinoplanes aureus</name>
    <dbReference type="NCBI Taxonomy" id="2792083"/>
    <lineage>
        <taxon>Bacteria</taxon>
        <taxon>Bacillati</taxon>
        <taxon>Actinomycetota</taxon>
        <taxon>Actinomycetes</taxon>
        <taxon>Micromonosporales</taxon>
        <taxon>Micromonosporaceae</taxon>
        <taxon>Actinoplanes</taxon>
    </lineage>
</organism>